<gene>
    <name evidence="2" type="ORF">QBC38DRAFT_373861</name>
</gene>
<protein>
    <recommendedName>
        <fullName evidence="1">DUF7371 domain-containing protein</fullName>
    </recommendedName>
</protein>
<dbReference type="EMBL" id="MU865441">
    <property type="protein sequence ID" value="KAK4223089.1"/>
    <property type="molecule type" value="Genomic_DNA"/>
</dbReference>
<dbReference type="InterPro" id="IPR055795">
    <property type="entry name" value="DUF7371"/>
</dbReference>
<reference evidence="2" key="2">
    <citation type="submission" date="2023-05" db="EMBL/GenBank/DDBJ databases">
        <authorList>
            <consortium name="Lawrence Berkeley National Laboratory"/>
            <person name="Steindorff A."/>
            <person name="Hensen N."/>
            <person name="Bonometti L."/>
            <person name="Westerberg I."/>
            <person name="Brannstrom I.O."/>
            <person name="Guillou S."/>
            <person name="Cros-Aarteil S."/>
            <person name="Calhoun S."/>
            <person name="Haridas S."/>
            <person name="Kuo A."/>
            <person name="Mondo S."/>
            <person name="Pangilinan J."/>
            <person name="Riley R."/>
            <person name="Labutti K."/>
            <person name="Andreopoulos B."/>
            <person name="Lipzen A."/>
            <person name="Chen C."/>
            <person name="Yanf M."/>
            <person name="Daum C."/>
            <person name="Ng V."/>
            <person name="Clum A."/>
            <person name="Ohm R."/>
            <person name="Martin F."/>
            <person name="Silar P."/>
            <person name="Natvig D."/>
            <person name="Lalanne C."/>
            <person name="Gautier V."/>
            <person name="Ament-Velasquez S.L."/>
            <person name="Kruys A."/>
            <person name="Hutchinson M.I."/>
            <person name="Powell A.J."/>
            <person name="Barry K."/>
            <person name="Miller A.N."/>
            <person name="Grigoriev I.V."/>
            <person name="Debuchy R."/>
            <person name="Gladieux P."/>
            <person name="Thoren M.H."/>
            <person name="Johannesson H."/>
        </authorList>
    </citation>
    <scope>NUCLEOTIDE SEQUENCE</scope>
    <source>
        <strain evidence="2">CBS 990.96</strain>
    </source>
</reference>
<evidence type="ECO:0000313" key="2">
    <source>
        <dbReference type="EMBL" id="KAK4223089.1"/>
    </source>
</evidence>
<dbReference type="Proteomes" id="UP001301958">
    <property type="component" value="Unassembled WGS sequence"/>
</dbReference>
<evidence type="ECO:0000313" key="3">
    <source>
        <dbReference type="Proteomes" id="UP001301958"/>
    </source>
</evidence>
<evidence type="ECO:0000259" key="1">
    <source>
        <dbReference type="Pfam" id="PF24086"/>
    </source>
</evidence>
<dbReference type="Pfam" id="PF24086">
    <property type="entry name" value="DUF7371"/>
    <property type="match status" value="1"/>
</dbReference>
<dbReference type="AlphaFoldDB" id="A0AAN7BGV2"/>
<name>A0AAN7BGV2_9PEZI</name>
<proteinExistence type="predicted"/>
<comment type="caution">
    <text evidence="2">The sequence shown here is derived from an EMBL/GenBank/DDBJ whole genome shotgun (WGS) entry which is preliminary data.</text>
</comment>
<accession>A0AAN7BGV2</accession>
<feature type="domain" description="DUF7371" evidence="1">
    <location>
        <begin position="63"/>
        <end position="243"/>
    </location>
</feature>
<keyword evidence="3" id="KW-1185">Reference proteome</keyword>
<sequence>MPPPQTEFEVASSTPAGYIFSVTPAPLGYGSPIPSGNLSTFLVRPSVTSRGIPVPSCGSVGDRGAVVFKFDDIPTLSDDNGDFPPAPVPFPYHRFFFSPGFAVVPPPAAKYSPSSGNQLVQYDPSVSQTAIIGLAKLRSSPCFRFSFLGISLGCNSTTVPCNFNITGLNWDGTSEVVESHHEFDIAPCRKTSGCTLSHQILNSAAALPFGNLTSITINHEGTWWADDLQIAWTENDCDSAACRAAVPNTIMMERPGGN</sequence>
<reference evidence="2" key="1">
    <citation type="journal article" date="2023" name="Mol. Phylogenet. Evol.">
        <title>Genome-scale phylogeny and comparative genomics of the fungal order Sordariales.</title>
        <authorList>
            <person name="Hensen N."/>
            <person name="Bonometti L."/>
            <person name="Westerberg I."/>
            <person name="Brannstrom I.O."/>
            <person name="Guillou S."/>
            <person name="Cros-Aarteil S."/>
            <person name="Calhoun S."/>
            <person name="Haridas S."/>
            <person name="Kuo A."/>
            <person name="Mondo S."/>
            <person name="Pangilinan J."/>
            <person name="Riley R."/>
            <person name="LaButti K."/>
            <person name="Andreopoulos B."/>
            <person name="Lipzen A."/>
            <person name="Chen C."/>
            <person name="Yan M."/>
            <person name="Daum C."/>
            <person name="Ng V."/>
            <person name="Clum A."/>
            <person name="Steindorff A."/>
            <person name="Ohm R.A."/>
            <person name="Martin F."/>
            <person name="Silar P."/>
            <person name="Natvig D.O."/>
            <person name="Lalanne C."/>
            <person name="Gautier V."/>
            <person name="Ament-Velasquez S.L."/>
            <person name="Kruys A."/>
            <person name="Hutchinson M.I."/>
            <person name="Powell A.J."/>
            <person name="Barry K."/>
            <person name="Miller A.N."/>
            <person name="Grigoriev I.V."/>
            <person name="Debuchy R."/>
            <person name="Gladieux P."/>
            <person name="Hiltunen Thoren M."/>
            <person name="Johannesson H."/>
        </authorList>
    </citation>
    <scope>NUCLEOTIDE SEQUENCE</scope>
    <source>
        <strain evidence="2">CBS 990.96</strain>
    </source>
</reference>
<organism evidence="2 3">
    <name type="scientific">Podospora fimiseda</name>
    <dbReference type="NCBI Taxonomy" id="252190"/>
    <lineage>
        <taxon>Eukaryota</taxon>
        <taxon>Fungi</taxon>
        <taxon>Dikarya</taxon>
        <taxon>Ascomycota</taxon>
        <taxon>Pezizomycotina</taxon>
        <taxon>Sordariomycetes</taxon>
        <taxon>Sordariomycetidae</taxon>
        <taxon>Sordariales</taxon>
        <taxon>Podosporaceae</taxon>
        <taxon>Podospora</taxon>
    </lineage>
</organism>